<dbReference type="PANTHER" id="PTHR21240">
    <property type="entry name" value="2-AMINO-3-CARBOXYLMUCONATE-6-SEMIALDEHYDE DECARBOXYLASE"/>
    <property type="match status" value="1"/>
</dbReference>
<dbReference type="Gene3D" id="3.20.20.140">
    <property type="entry name" value="Metal-dependent hydrolases"/>
    <property type="match status" value="1"/>
</dbReference>
<accession>A0ABY5SR76</accession>
<sequence>MKDEEMGRVIDTHAHVYPTKHLDAIESLGVDPASTKIARGMHADSDAHDMAERLEWMDRAGVDAQVLSVMPRGAFGPDAGPVAAAAASVNDTYARLLEDYPGRFFAYAHLPLPHVDESIAEARRILSAPGFLGVSVPTVFPDGTPLSDPGLDEIWAELDRQATVVNVHPTGQGACSPMPVWRG</sequence>
<dbReference type="InterPro" id="IPR032465">
    <property type="entry name" value="ACMSD"/>
</dbReference>
<dbReference type="Pfam" id="PF04909">
    <property type="entry name" value="Amidohydro_2"/>
    <property type="match status" value="1"/>
</dbReference>
<keyword evidence="1" id="KW-0456">Lyase</keyword>
<dbReference type="SUPFAM" id="SSF51556">
    <property type="entry name" value="Metallo-dependent hydrolases"/>
    <property type="match status" value="1"/>
</dbReference>
<protein>
    <submittedName>
        <fullName evidence="3">Amidohydrolase</fullName>
    </submittedName>
</protein>
<dbReference type="Proteomes" id="UP001064879">
    <property type="component" value="Chromosome"/>
</dbReference>
<name>A0ABY5SR76_9MICO</name>
<evidence type="ECO:0000259" key="2">
    <source>
        <dbReference type="Pfam" id="PF04909"/>
    </source>
</evidence>
<dbReference type="RefSeq" id="WP_265419216.1">
    <property type="nucleotide sequence ID" value="NZ_CP093443.1"/>
</dbReference>
<dbReference type="PANTHER" id="PTHR21240:SF28">
    <property type="entry name" value="ISO-OROTATE DECARBOXYLASE (EUROFUNG)"/>
    <property type="match status" value="1"/>
</dbReference>
<evidence type="ECO:0000256" key="1">
    <source>
        <dbReference type="ARBA" id="ARBA00023239"/>
    </source>
</evidence>
<feature type="domain" description="Amidohydrolase-related" evidence="2">
    <location>
        <begin position="10"/>
        <end position="170"/>
    </location>
</feature>
<dbReference type="InterPro" id="IPR032466">
    <property type="entry name" value="Metal_Hydrolase"/>
</dbReference>
<evidence type="ECO:0000313" key="4">
    <source>
        <dbReference type="Proteomes" id="UP001064879"/>
    </source>
</evidence>
<proteinExistence type="predicted"/>
<dbReference type="EMBL" id="CP093443">
    <property type="protein sequence ID" value="UVI36650.1"/>
    <property type="molecule type" value="Genomic_DNA"/>
</dbReference>
<evidence type="ECO:0000313" key="3">
    <source>
        <dbReference type="EMBL" id="UVI36650.1"/>
    </source>
</evidence>
<dbReference type="InterPro" id="IPR006680">
    <property type="entry name" value="Amidohydro-rel"/>
</dbReference>
<organism evidence="3 4">
    <name type="scientific">Brevibacterium spongiae</name>
    <dbReference type="NCBI Taxonomy" id="2909672"/>
    <lineage>
        <taxon>Bacteria</taxon>
        <taxon>Bacillati</taxon>
        <taxon>Actinomycetota</taxon>
        <taxon>Actinomycetes</taxon>
        <taxon>Micrococcales</taxon>
        <taxon>Brevibacteriaceae</taxon>
        <taxon>Brevibacterium</taxon>
    </lineage>
</organism>
<keyword evidence="4" id="KW-1185">Reference proteome</keyword>
<gene>
    <name evidence="3" type="ORF">L1F31_02980</name>
</gene>
<reference evidence="3" key="1">
    <citation type="submission" date="2022-03" db="EMBL/GenBank/DDBJ databases">
        <title>Brevibacterium spongiae sp. nov., isolated from marine sponge.</title>
        <authorList>
            <person name="Li Z."/>
            <person name="Zhang M."/>
        </authorList>
    </citation>
    <scope>NUCLEOTIDE SEQUENCE</scope>
    <source>
        <strain evidence="3">WHS-Z9</strain>
    </source>
</reference>